<dbReference type="InterPro" id="IPR050682">
    <property type="entry name" value="ModA/WtpA"/>
</dbReference>
<proteinExistence type="inferred from homology"/>
<dbReference type="Proteomes" id="UP000243053">
    <property type="component" value="Unassembled WGS sequence"/>
</dbReference>
<evidence type="ECO:0000256" key="4">
    <source>
        <dbReference type="PIRSR" id="PIRSR004846-1"/>
    </source>
</evidence>
<keyword evidence="3" id="KW-0732">Signal</keyword>
<keyword evidence="4" id="KW-0500">Molybdenum</keyword>
<feature type="binding site" evidence="4">
    <location>
        <position position="185"/>
    </location>
    <ligand>
        <name>molybdate</name>
        <dbReference type="ChEBI" id="CHEBI:36264"/>
    </ligand>
</feature>
<dbReference type="EMBL" id="MAAF01000076">
    <property type="protein sequence ID" value="OUR78945.1"/>
    <property type="molecule type" value="Genomic_DNA"/>
</dbReference>
<evidence type="ECO:0000313" key="5">
    <source>
        <dbReference type="EMBL" id="OUR78945.1"/>
    </source>
</evidence>
<dbReference type="PANTHER" id="PTHR30632">
    <property type="entry name" value="MOLYBDATE-BINDING PERIPLASMIC PROTEIN"/>
    <property type="match status" value="1"/>
</dbReference>
<reference evidence="6" key="1">
    <citation type="journal article" date="2017" name="Proc. Natl. Acad. Sci. U.S.A.">
        <title>Simulation of Deepwater Horizon oil plume reveals substrate specialization within a complex community of hydrocarbon degraders.</title>
        <authorList>
            <person name="Hu P."/>
            <person name="Dubinsky E.A."/>
            <person name="Probst A.J."/>
            <person name="Wang J."/>
            <person name="Sieber C.M.K."/>
            <person name="Tom L.M."/>
            <person name="Gardinali P."/>
            <person name="Banfield J.F."/>
            <person name="Atlas R.M."/>
            <person name="Andersen G.L."/>
        </authorList>
    </citation>
    <scope>NUCLEOTIDE SEQUENCE [LARGE SCALE GENOMIC DNA]</scope>
</reference>
<feature type="binding site" evidence="4">
    <location>
        <position position="67"/>
    </location>
    <ligand>
        <name>molybdate</name>
        <dbReference type="ChEBI" id="CHEBI:36264"/>
    </ligand>
</feature>
<dbReference type="PANTHER" id="PTHR30632:SF14">
    <property type="entry name" value="TUNGSTATE_MOLYBDATE_CHROMATE-BINDING PROTEIN MODA"/>
    <property type="match status" value="1"/>
</dbReference>
<dbReference type="Gene3D" id="3.40.190.10">
    <property type="entry name" value="Periplasmic binding protein-like II"/>
    <property type="match status" value="2"/>
</dbReference>
<evidence type="ECO:0000256" key="3">
    <source>
        <dbReference type="ARBA" id="ARBA00022729"/>
    </source>
</evidence>
<dbReference type="GO" id="GO:0030973">
    <property type="term" value="F:molybdate ion binding"/>
    <property type="evidence" value="ECO:0007669"/>
    <property type="project" value="InterPro"/>
</dbReference>
<dbReference type="InterPro" id="IPR044084">
    <property type="entry name" value="AvModA-like_subst-bd"/>
</dbReference>
<comment type="similarity">
    <text evidence="1">Belongs to the bacterial solute-binding protein ModA family.</text>
</comment>
<evidence type="ECO:0000313" key="6">
    <source>
        <dbReference type="Proteomes" id="UP000243053"/>
    </source>
</evidence>
<dbReference type="InterPro" id="IPR005950">
    <property type="entry name" value="ModA"/>
</dbReference>
<dbReference type="PIRSF" id="PIRSF004846">
    <property type="entry name" value="ModA"/>
    <property type="match status" value="1"/>
</dbReference>
<evidence type="ECO:0000256" key="2">
    <source>
        <dbReference type="ARBA" id="ARBA00022723"/>
    </source>
</evidence>
<dbReference type="NCBIfam" id="TIGR01256">
    <property type="entry name" value="modA"/>
    <property type="match status" value="1"/>
</dbReference>
<organism evidence="5 6">
    <name type="scientific">Colwellia psychrerythraea</name>
    <name type="common">Vibrio psychroerythus</name>
    <dbReference type="NCBI Taxonomy" id="28229"/>
    <lineage>
        <taxon>Bacteria</taxon>
        <taxon>Pseudomonadati</taxon>
        <taxon>Pseudomonadota</taxon>
        <taxon>Gammaproteobacteria</taxon>
        <taxon>Alteromonadales</taxon>
        <taxon>Colwelliaceae</taxon>
        <taxon>Colwellia</taxon>
    </lineage>
</organism>
<protein>
    <submittedName>
        <fullName evidence="5">Molybdate ABC transporter substrate-binding protein</fullName>
    </submittedName>
</protein>
<dbReference type="CDD" id="cd13539">
    <property type="entry name" value="PBP2_AvModA"/>
    <property type="match status" value="1"/>
</dbReference>
<dbReference type="Pfam" id="PF13531">
    <property type="entry name" value="SBP_bac_11"/>
    <property type="match status" value="1"/>
</dbReference>
<keyword evidence="2 4" id="KW-0479">Metal-binding</keyword>
<evidence type="ECO:0000256" key="1">
    <source>
        <dbReference type="ARBA" id="ARBA00009175"/>
    </source>
</evidence>
<comment type="caution">
    <text evidence="5">The sequence shown here is derived from an EMBL/GenBank/DDBJ whole genome shotgun (WGS) entry which is preliminary data.</text>
</comment>
<dbReference type="GO" id="GO:0046872">
    <property type="term" value="F:metal ion binding"/>
    <property type="evidence" value="ECO:0007669"/>
    <property type="project" value="UniProtKB-KW"/>
</dbReference>
<name>A0A1Y5EDD8_COLPS</name>
<dbReference type="SUPFAM" id="SSF53850">
    <property type="entry name" value="Periplasmic binding protein-like II"/>
    <property type="match status" value="1"/>
</dbReference>
<sequence>MNLLAINSGQAYQSNVNDSTNTKTKSDDNNKPLRIAVAANFTPVLKVLLKDFTRQTGIKTQVISGASGAMFLQIKYGAPFDMFLSADSRRPKELEQAGYALKGSRKTYAIGQLALYSSSNNSNANSLGQLSLEEELAVDQLRKPPARFAIANPDTAPYGKAAKEALTHLGLWQLYESRLIKGINIGQTFAQLRSKAVTRGIVANSQLVLNNLSGVIIPSNYHQAIEQQLIIIRSSKQQTAAEKLSHFLLSAQSQNRIVSYGYAQTQLVNNANKKLSELTAK</sequence>
<accession>A0A1Y5EDD8</accession>
<gene>
    <name evidence="5" type="ORF">A9Q75_13045</name>
</gene>
<dbReference type="GO" id="GO:0015689">
    <property type="term" value="P:molybdate ion transport"/>
    <property type="evidence" value="ECO:0007669"/>
    <property type="project" value="InterPro"/>
</dbReference>
<dbReference type="AlphaFoldDB" id="A0A1Y5EDD8"/>